<dbReference type="EMBL" id="AP025029">
    <property type="protein sequence ID" value="BDA80916.1"/>
    <property type="molecule type" value="Genomic_DNA"/>
</dbReference>
<evidence type="ECO:0000313" key="2">
    <source>
        <dbReference type="Proteomes" id="UP000245263"/>
    </source>
</evidence>
<dbReference type="Proteomes" id="UP000245263">
    <property type="component" value="Chromosome 2"/>
</dbReference>
<proteinExistence type="predicted"/>
<keyword evidence="2" id="KW-1185">Reference proteome</keyword>
<sequence length="106" mass="12654">MLETGDFPDTLNRMKRIWILFLVCTFGLVTDRIAKEEEISKPLLRVWPAFRPEECEDWAILPYLCKRCILQGKQYAQKIFFYESGPYRLHGCYLEPEGFILEEEEK</sequence>
<gene>
    <name evidence="1" type="ORF">LPTSP3_g38460</name>
</gene>
<evidence type="ECO:0000313" key="1">
    <source>
        <dbReference type="EMBL" id="BDA80916.1"/>
    </source>
</evidence>
<protein>
    <recommendedName>
        <fullName evidence="3">Lipoprotein</fullName>
    </recommendedName>
</protein>
<accession>A0ABN6KNN5</accession>
<reference evidence="1 2" key="1">
    <citation type="submission" date="2021-08" db="EMBL/GenBank/DDBJ databases">
        <title>Complete genome sequence of Leptospira kobayashii strain E30.</title>
        <authorList>
            <person name="Nakao R."/>
            <person name="Nakamura S."/>
            <person name="Masuzawa T."/>
            <person name="Koizumi N."/>
        </authorList>
    </citation>
    <scope>NUCLEOTIDE SEQUENCE [LARGE SCALE GENOMIC DNA]</scope>
    <source>
        <strain evidence="1 2">E30</strain>
    </source>
</reference>
<name>A0ABN6KNN5_9LEPT</name>
<organism evidence="1 2">
    <name type="scientific">Leptospira kobayashii</name>
    <dbReference type="NCBI Taxonomy" id="1917830"/>
    <lineage>
        <taxon>Bacteria</taxon>
        <taxon>Pseudomonadati</taxon>
        <taxon>Spirochaetota</taxon>
        <taxon>Spirochaetia</taxon>
        <taxon>Leptospirales</taxon>
        <taxon>Leptospiraceae</taxon>
        <taxon>Leptospira</taxon>
    </lineage>
</organism>
<evidence type="ECO:0008006" key="3">
    <source>
        <dbReference type="Google" id="ProtNLM"/>
    </source>
</evidence>